<keyword evidence="3" id="KW-1185">Reference proteome</keyword>
<accession>A0A326UHX8</accession>
<dbReference type="PANTHER" id="PTHR43784">
    <property type="entry name" value="GDSL-LIKE LIPASE/ACYLHYDROLASE, PUTATIVE (AFU_ORTHOLOGUE AFUA_2G00820)-RELATED"/>
    <property type="match status" value="1"/>
</dbReference>
<dbReference type="Proteomes" id="UP000248806">
    <property type="component" value="Unassembled WGS sequence"/>
</dbReference>
<dbReference type="PANTHER" id="PTHR43784:SF2">
    <property type="entry name" value="GDSL-LIKE LIPASE_ACYLHYDROLASE, PUTATIVE (AFU_ORTHOLOGUE AFUA_2G00820)-RELATED"/>
    <property type="match status" value="1"/>
</dbReference>
<evidence type="ECO:0000313" key="2">
    <source>
        <dbReference type="EMBL" id="PZW31291.1"/>
    </source>
</evidence>
<evidence type="ECO:0000313" key="3">
    <source>
        <dbReference type="Proteomes" id="UP000248806"/>
    </source>
</evidence>
<dbReference type="InterPro" id="IPR053140">
    <property type="entry name" value="GDSL_Rv0518-like"/>
</dbReference>
<dbReference type="AlphaFoldDB" id="A0A326UHX8"/>
<proteinExistence type="predicted"/>
<feature type="domain" description="SGNH hydrolase-type esterase" evidence="1">
    <location>
        <begin position="175"/>
        <end position="367"/>
    </location>
</feature>
<name>A0A326UHX8_THEHA</name>
<dbReference type="OrthoDB" id="1828825at2"/>
<dbReference type="Pfam" id="PF13472">
    <property type="entry name" value="Lipase_GDSL_2"/>
    <property type="match status" value="1"/>
</dbReference>
<dbReference type="SUPFAM" id="SSF52266">
    <property type="entry name" value="SGNH hydrolase"/>
    <property type="match status" value="1"/>
</dbReference>
<dbReference type="EMBL" id="QKUF01000006">
    <property type="protein sequence ID" value="PZW31291.1"/>
    <property type="molecule type" value="Genomic_DNA"/>
</dbReference>
<reference evidence="2 3" key="1">
    <citation type="submission" date="2018-06" db="EMBL/GenBank/DDBJ databases">
        <title>Genomic Encyclopedia of Archaeal and Bacterial Type Strains, Phase II (KMG-II): from individual species to whole genera.</title>
        <authorList>
            <person name="Goeker M."/>
        </authorList>
    </citation>
    <scope>NUCLEOTIDE SEQUENCE [LARGE SCALE GENOMIC DNA]</scope>
    <source>
        <strain evidence="2 3">ATCC BAA-1881</strain>
    </source>
</reference>
<dbReference type="InterPro" id="IPR013830">
    <property type="entry name" value="SGNH_hydro"/>
</dbReference>
<sequence length="385" mass="41570">MDLSNWVGAWYTAPSRVLSANMQGRTLRQIVHLHVGGEQLRVRLSNRYGDESVTLASVCVGDVAGAPILSTKTRPVTFGGRPMLTLEPEQEAVSDPVAFPVQALSDLAISFFVERGECVTGHFSAQQTSYVSRLGDVAALEVDAAFLAYPLLTTSWWLLTGIDVLPSTPLNAVVAFGSSTTDGFGSTTNANKRWPDYLERRLQGAGGQRVMSVLNAGLSGNQLTGEFPPSYEGEPSHLFGEPGIQRMAWDVLAQPGATDLIVHIGSNDLRADVPAATVIEALHRVAKQARQTYRRVFGTTILPGGYTPEQQEQRLLVNAWLLEQGSQCFDAVFDFATPLCSPDDAARLHPAYDSGDGVHPNDDGYRRMAEAVNIALLTGSPERTA</sequence>
<dbReference type="InterPro" id="IPR036514">
    <property type="entry name" value="SGNH_hydro_sf"/>
</dbReference>
<protein>
    <submittedName>
        <fullName evidence="2">Lysophospholipase L1-like esterase</fullName>
    </submittedName>
</protein>
<evidence type="ECO:0000259" key="1">
    <source>
        <dbReference type="Pfam" id="PF13472"/>
    </source>
</evidence>
<gene>
    <name evidence="2" type="ORF">EI42_02388</name>
</gene>
<dbReference type="RefSeq" id="WP_111322097.1">
    <property type="nucleotide sequence ID" value="NZ_BIFX01000003.1"/>
</dbReference>
<comment type="caution">
    <text evidence="2">The sequence shown here is derived from an EMBL/GenBank/DDBJ whole genome shotgun (WGS) entry which is preliminary data.</text>
</comment>
<dbReference type="Gene3D" id="3.40.50.1110">
    <property type="entry name" value="SGNH hydrolase"/>
    <property type="match status" value="1"/>
</dbReference>
<organism evidence="2 3">
    <name type="scientific">Thermosporothrix hazakensis</name>
    <dbReference type="NCBI Taxonomy" id="644383"/>
    <lineage>
        <taxon>Bacteria</taxon>
        <taxon>Bacillati</taxon>
        <taxon>Chloroflexota</taxon>
        <taxon>Ktedonobacteria</taxon>
        <taxon>Ktedonobacterales</taxon>
        <taxon>Thermosporotrichaceae</taxon>
        <taxon>Thermosporothrix</taxon>
    </lineage>
</organism>